<evidence type="ECO:0000313" key="3">
    <source>
        <dbReference type="Proteomes" id="UP000067738"/>
    </source>
</evidence>
<dbReference type="GeneID" id="26736251"/>
<dbReference type="Proteomes" id="UP000067738">
    <property type="component" value="Chromosome"/>
</dbReference>
<dbReference type="SUPFAM" id="SSF53300">
    <property type="entry name" value="vWA-like"/>
    <property type="match status" value="1"/>
</dbReference>
<gene>
    <name evidence="2" type="ORF">sm9_1301</name>
</gene>
<evidence type="ECO:0000313" key="2">
    <source>
        <dbReference type="EMBL" id="ALT69082.1"/>
    </source>
</evidence>
<accession>A0A0U3DT31</accession>
<evidence type="ECO:0000259" key="1">
    <source>
        <dbReference type="SMART" id="SM00327"/>
    </source>
</evidence>
<dbReference type="InterPro" id="IPR036465">
    <property type="entry name" value="vWFA_dom_sf"/>
</dbReference>
<dbReference type="AlphaFoldDB" id="A0A0U3DT31"/>
<name>A0A0U3DT31_9EURY</name>
<dbReference type="OrthoDB" id="238269at2157"/>
<reference evidence="2 3" key="1">
    <citation type="submission" date="2015-04" db="EMBL/GenBank/DDBJ databases">
        <title>The complete genome sequence of the rumen methanogen Methanobrevibacter millerae SM9.</title>
        <authorList>
            <person name="Leahy S.C."/>
            <person name="Kelly W.J."/>
            <person name="Pacheco D.M."/>
            <person name="Li D."/>
            <person name="Altermann E."/>
            <person name="Attwood G.T."/>
        </authorList>
    </citation>
    <scope>NUCLEOTIDE SEQUENCE [LARGE SCALE GENOMIC DNA]</scope>
    <source>
        <strain evidence="2 3">SM9</strain>
    </source>
</reference>
<dbReference type="KEGG" id="mmil:sm9_1301"/>
<dbReference type="Pfam" id="PF00092">
    <property type="entry name" value="VWA"/>
    <property type="match status" value="1"/>
</dbReference>
<dbReference type="InterPro" id="IPR002035">
    <property type="entry name" value="VWF_A"/>
</dbReference>
<proteinExistence type="predicted"/>
<sequence length="196" mass="22578">MVDEKIDIIFLLDRSGSMYGSENDTIGGFNSFIAKQKAQENNTKVTTILFDHGYDVLYKRKNIYEVDDLTRDEYFVRGSTALLDAIGRTIVTLDKEIDNKVLFVITTDGYENSSKEFTKTQIKNMIQNHNWEFIFLGADIDSYDEAASIGIKRSNVANYRKTSKGIHDMYESVDNAVLYCKNDMKLDESWKEKLEE</sequence>
<dbReference type="RefSeq" id="WP_058739341.1">
    <property type="nucleotide sequence ID" value="NZ_CP011266.1"/>
</dbReference>
<organism evidence="2 3">
    <name type="scientific">Methanobrevibacter millerae</name>
    <dbReference type="NCBI Taxonomy" id="230361"/>
    <lineage>
        <taxon>Archaea</taxon>
        <taxon>Methanobacteriati</taxon>
        <taxon>Methanobacteriota</taxon>
        <taxon>Methanomada group</taxon>
        <taxon>Methanobacteria</taxon>
        <taxon>Methanobacteriales</taxon>
        <taxon>Methanobacteriaceae</taxon>
        <taxon>Methanobrevibacter</taxon>
    </lineage>
</organism>
<keyword evidence="3" id="KW-1185">Reference proteome</keyword>
<dbReference type="EMBL" id="CP011266">
    <property type="protein sequence ID" value="ALT69082.1"/>
    <property type="molecule type" value="Genomic_DNA"/>
</dbReference>
<dbReference type="SMART" id="SM00327">
    <property type="entry name" value="VWA"/>
    <property type="match status" value="1"/>
</dbReference>
<dbReference type="PATRIC" id="fig|230361.4.peg.1345"/>
<protein>
    <submittedName>
        <fullName evidence="2">von Willebrand factor type A domain-containing protein</fullName>
    </submittedName>
</protein>
<dbReference type="CDD" id="cd00198">
    <property type="entry name" value="vWFA"/>
    <property type="match status" value="1"/>
</dbReference>
<feature type="domain" description="VWFA" evidence="1">
    <location>
        <begin position="5"/>
        <end position="174"/>
    </location>
</feature>
<dbReference type="Gene3D" id="3.40.50.410">
    <property type="entry name" value="von Willebrand factor, type A domain"/>
    <property type="match status" value="1"/>
</dbReference>